<evidence type="ECO:0000313" key="19">
    <source>
        <dbReference type="EMBL" id="KFB51532.1"/>
    </source>
</evidence>
<dbReference type="OMA" id="QAENEMD"/>
<dbReference type="VEuPathDB" id="VectorBase:ASIS019181"/>
<evidence type="ECO:0000256" key="5">
    <source>
        <dbReference type="ARBA" id="ARBA00022448"/>
    </source>
</evidence>
<dbReference type="PANTHER" id="PTHR10130">
    <property type="entry name" value="PEROXISOMAL TARGETING SIGNAL 1 RECEPTOR PEX5"/>
    <property type="match status" value="1"/>
</dbReference>
<comment type="function">
    <text evidence="16">Receptor that mediates peroxisomal import of proteins containing a C-terminal PTS1-type tripeptide peroxisomal targeting signal (SKL-type). Binds to cargo proteins containing a PTS1 peroxisomal targeting signal in the cytosol, and translocates them into the peroxisome matrix by passing through the PEX13-PEX14 docking complex along with cargo proteins. PEX5 receptor is then retrotranslocated into the cytosol, leading to release of bound cargo in the peroxisome matrix, and reset for a subsequent peroxisome import cycle.</text>
</comment>
<evidence type="ECO:0000256" key="3">
    <source>
        <dbReference type="ARBA" id="ARBA00005348"/>
    </source>
</evidence>
<evidence type="ECO:0000256" key="18">
    <source>
        <dbReference type="SAM" id="MobiDB-lite"/>
    </source>
</evidence>
<dbReference type="EMBL" id="ATLV01024511">
    <property type="status" value="NOT_ANNOTATED_CDS"/>
    <property type="molecule type" value="Genomic_DNA"/>
</dbReference>
<evidence type="ECO:0000256" key="6">
    <source>
        <dbReference type="ARBA" id="ARBA00022490"/>
    </source>
</evidence>
<comment type="similarity">
    <text evidence="3">Belongs to the peroxisomal targeting signal receptor family.</text>
</comment>
<dbReference type="VEuPathDB" id="VectorBase:ASIC019595"/>
<dbReference type="OrthoDB" id="10006023at2759"/>
<dbReference type="Gene3D" id="1.25.40.10">
    <property type="entry name" value="Tetratricopeptide repeat domain"/>
    <property type="match status" value="1"/>
</dbReference>
<dbReference type="Proteomes" id="UP000030765">
    <property type="component" value="Unassembled WGS sequence"/>
</dbReference>
<sequence length="634" mass="70977">MSFKDLVEPECGGANPLMNLGRVVRRDVAFQDEGLAGGRSSFAGGDRELVNEFMGQIAPAPQSFRMDVLLKEMREIDAQNFHRQQQIVPGPAVIDTVASGGTAWVEQFHSEAAQARAESKLSSVWSQSHLTPIQGAVNVGPNNILYTKDFFDVHDPTSMEPEGTSIRQAAGEMLAEGYAARTLNNERMNQSEFIRFMSNVRAGNIRIHGGQVSSSVWENRFDELEASSSKGKEEQLQQKPTEADVQQLQKEKDEEEQRVDDDWAKAFEADKREQDEASDNYNKQFWERLQDEWRTLSESEGQHPWLSEFSDYYDPYKEYKFDEENPMQDIENAFAKGKAFLAQGDIPSAVLCFEAAVKHDPENPEIWELLGFSQAENEKDPNAIAALNKALSFNPNNAPVLMALAVSYTNESMQNQALRMLVRWMKCNGKYEALVPPEMVQVQESPLASSLMGGPNLQQVQELFIKAVQQSPNEIDADIQEALGVLFNLSSEYDKAVDCFQAAVQVRPDSSKAWNRLGASLANGNRSVEAVEAYQRALSIQPGFIRARYNVGIICINLKAYKEAAEHLLTALNHQATSIARSGLNVSSPANQMSTTIWTTLRMVLSLMNRQDLQPAIDNRDLETLNREFSITNE</sequence>
<evidence type="ECO:0000256" key="11">
    <source>
        <dbReference type="ARBA" id="ARBA00022927"/>
    </source>
</evidence>
<evidence type="ECO:0000313" key="21">
    <source>
        <dbReference type="Proteomes" id="UP000030765"/>
    </source>
</evidence>
<dbReference type="GO" id="GO:0016560">
    <property type="term" value="P:protein import into peroxisome matrix, docking"/>
    <property type="evidence" value="ECO:0007669"/>
    <property type="project" value="TreeGrafter"/>
</dbReference>
<evidence type="ECO:0000256" key="8">
    <source>
        <dbReference type="ARBA" id="ARBA00022737"/>
    </source>
</evidence>
<evidence type="ECO:0000256" key="14">
    <source>
        <dbReference type="ARBA" id="ARBA00032505"/>
    </source>
</evidence>
<evidence type="ECO:0000256" key="16">
    <source>
        <dbReference type="ARBA" id="ARBA00046106"/>
    </source>
</evidence>
<keyword evidence="8" id="KW-0677">Repeat</keyword>
<dbReference type="SMART" id="SM00028">
    <property type="entry name" value="TPR"/>
    <property type="match status" value="5"/>
</dbReference>
<evidence type="ECO:0000256" key="15">
    <source>
        <dbReference type="ARBA" id="ARBA00046072"/>
    </source>
</evidence>
<keyword evidence="12" id="KW-0576">Peroxisome</keyword>
<protein>
    <recommendedName>
        <fullName evidence="4">Peroxisomal targeting signal 1 receptor</fullName>
    </recommendedName>
    <alternativeName>
        <fullName evidence="13">PTS1-BP</fullName>
    </alternativeName>
    <alternativeName>
        <fullName evidence="14">Peroxin-5</fullName>
    </alternativeName>
</protein>
<feature type="repeat" description="TPR" evidence="17">
    <location>
        <begin position="477"/>
        <end position="510"/>
    </location>
</feature>
<dbReference type="InterPro" id="IPR024111">
    <property type="entry name" value="PEX5/PEX5L"/>
</dbReference>
<evidence type="ECO:0000313" key="20">
    <source>
        <dbReference type="EnsemblMetazoa" id="ASIC019595-PA"/>
    </source>
</evidence>
<dbReference type="PROSITE" id="PS50005">
    <property type="entry name" value="TPR"/>
    <property type="match status" value="4"/>
</dbReference>
<keyword evidence="9 17" id="KW-0802">TPR repeat</keyword>
<feature type="repeat" description="TPR" evidence="17">
    <location>
        <begin position="511"/>
        <end position="544"/>
    </location>
</feature>
<gene>
    <name evidence="19" type="ORF">ZHAS_00019595</name>
</gene>
<evidence type="ECO:0000256" key="12">
    <source>
        <dbReference type="ARBA" id="ARBA00023140"/>
    </source>
</evidence>
<dbReference type="EMBL" id="KE525352">
    <property type="protein sequence ID" value="KFB51532.1"/>
    <property type="molecule type" value="Genomic_DNA"/>
</dbReference>
<dbReference type="GO" id="GO:0005782">
    <property type="term" value="C:peroxisomal matrix"/>
    <property type="evidence" value="ECO:0007669"/>
    <property type="project" value="UniProtKB-SubCell"/>
</dbReference>
<keyword evidence="7" id="KW-1017">Isopeptide bond</keyword>
<feature type="repeat" description="TPR" evidence="17">
    <location>
        <begin position="330"/>
        <end position="363"/>
    </location>
</feature>
<dbReference type="InterPro" id="IPR019734">
    <property type="entry name" value="TPR_rpt"/>
</dbReference>
<accession>A0A084WMT8</accession>
<evidence type="ECO:0000256" key="1">
    <source>
        <dbReference type="ARBA" id="ARBA00004253"/>
    </source>
</evidence>
<dbReference type="InterPro" id="IPR011990">
    <property type="entry name" value="TPR-like_helical_dom_sf"/>
</dbReference>
<evidence type="ECO:0000256" key="13">
    <source>
        <dbReference type="ARBA" id="ARBA00030232"/>
    </source>
</evidence>
<evidence type="ECO:0000256" key="7">
    <source>
        <dbReference type="ARBA" id="ARBA00022499"/>
    </source>
</evidence>
<comment type="function">
    <text evidence="15">In addition to promoting peroxisomal translocation of proteins containing a PTS1 peroxisomal targeting signal, mediates peroxisomal import of proteins containing a C-terminal PTS2-type peroxisomal targeting signal via its interaction with PEX7. Interaction with PEX7 only takes place when PEX7 is associated with cargo proteins containing a PTS2 peroxisomal targeting signal. PEX7 along with PTS2-containing cargo proteins are then translocated through the PEX13-PEX14 docking complex together with PEX5.</text>
</comment>
<evidence type="ECO:0000256" key="17">
    <source>
        <dbReference type="PROSITE-ProRule" id="PRU00339"/>
    </source>
</evidence>
<dbReference type="FunFam" id="1.25.40.10:FF:000034">
    <property type="entry name" value="Peroxisomal biogenesis factor 5 isoform 1"/>
    <property type="match status" value="1"/>
</dbReference>
<comment type="subcellular location">
    <subcellularLocation>
        <location evidence="2">Cytoplasm</location>
        <location evidence="2">Cytosol</location>
    </subcellularLocation>
    <subcellularLocation>
        <location evidence="1">Peroxisome matrix</location>
    </subcellularLocation>
</comment>
<proteinExistence type="inferred from homology"/>
<name>A0A084WMT8_ANOSI</name>
<keyword evidence="11" id="KW-0653">Protein transport</keyword>
<dbReference type="EnsemblMetazoa" id="ASIC019595-RA">
    <property type="protein sequence ID" value="ASIC019595-PA"/>
    <property type="gene ID" value="ASIC019595"/>
</dbReference>
<dbReference type="PANTHER" id="PTHR10130:SF0">
    <property type="entry name" value="GH08708P"/>
    <property type="match status" value="1"/>
</dbReference>
<feature type="repeat" description="TPR" evidence="17">
    <location>
        <begin position="364"/>
        <end position="397"/>
    </location>
</feature>
<evidence type="ECO:0000256" key="10">
    <source>
        <dbReference type="ARBA" id="ARBA00022843"/>
    </source>
</evidence>
<evidence type="ECO:0000256" key="4">
    <source>
        <dbReference type="ARBA" id="ARBA00018416"/>
    </source>
</evidence>
<dbReference type="AlphaFoldDB" id="A0A084WMT8"/>
<keyword evidence="21" id="KW-1185">Reference proteome</keyword>
<dbReference type="Pfam" id="PF13432">
    <property type="entry name" value="TPR_16"/>
    <property type="match status" value="2"/>
</dbReference>
<keyword evidence="5" id="KW-0813">Transport</keyword>
<organism evidence="20 21">
    <name type="scientific">Anopheles sinensis</name>
    <name type="common">Mosquito</name>
    <dbReference type="NCBI Taxonomy" id="74873"/>
    <lineage>
        <taxon>Eukaryota</taxon>
        <taxon>Metazoa</taxon>
        <taxon>Ecdysozoa</taxon>
        <taxon>Arthropoda</taxon>
        <taxon>Hexapoda</taxon>
        <taxon>Insecta</taxon>
        <taxon>Pterygota</taxon>
        <taxon>Neoptera</taxon>
        <taxon>Endopterygota</taxon>
        <taxon>Diptera</taxon>
        <taxon>Nematocera</taxon>
        <taxon>Culicoidea</taxon>
        <taxon>Culicidae</taxon>
        <taxon>Anophelinae</taxon>
        <taxon>Anopheles</taxon>
    </lineage>
</organism>
<reference evidence="20" key="2">
    <citation type="submission" date="2020-05" db="UniProtKB">
        <authorList>
            <consortium name="EnsemblMetazoa"/>
        </authorList>
    </citation>
    <scope>IDENTIFICATION</scope>
</reference>
<evidence type="ECO:0000256" key="9">
    <source>
        <dbReference type="ARBA" id="ARBA00022803"/>
    </source>
</evidence>
<dbReference type="STRING" id="74873.A0A084WMT8"/>
<dbReference type="SUPFAM" id="SSF48452">
    <property type="entry name" value="TPR-like"/>
    <property type="match status" value="1"/>
</dbReference>
<dbReference type="GO" id="GO:0005778">
    <property type="term" value="C:peroxisomal membrane"/>
    <property type="evidence" value="ECO:0007669"/>
    <property type="project" value="TreeGrafter"/>
</dbReference>
<feature type="region of interest" description="Disordered" evidence="18">
    <location>
        <begin position="227"/>
        <end position="260"/>
    </location>
</feature>
<evidence type="ECO:0000256" key="2">
    <source>
        <dbReference type="ARBA" id="ARBA00004514"/>
    </source>
</evidence>
<keyword evidence="6" id="KW-0963">Cytoplasm</keyword>
<keyword evidence="10" id="KW-0832">Ubl conjugation</keyword>
<dbReference type="GO" id="GO:0005829">
    <property type="term" value="C:cytosol"/>
    <property type="evidence" value="ECO:0007669"/>
    <property type="project" value="UniProtKB-SubCell"/>
</dbReference>
<reference evidence="19 21" key="1">
    <citation type="journal article" date="2014" name="BMC Genomics">
        <title>Genome sequence of Anopheles sinensis provides insight into genetics basis of mosquito competence for malaria parasites.</title>
        <authorList>
            <person name="Zhou D."/>
            <person name="Zhang D."/>
            <person name="Ding G."/>
            <person name="Shi L."/>
            <person name="Hou Q."/>
            <person name="Ye Y."/>
            <person name="Xu Y."/>
            <person name="Zhou H."/>
            <person name="Xiong C."/>
            <person name="Li S."/>
            <person name="Yu J."/>
            <person name="Hong S."/>
            <person name="Yu X."/>
            <person name="Zou P."/>
            <person name="Chen C."/>
            <person name="Chang X."/>
            <person name="Wang W."/>
            <person name="Lv Y."/>
            <person name="Sun Y."/>
            <person name="Ma L."/>
            <person name="Shen B."/>
            <person name="Zhu C."/>
        </authorList>
    </citation>
    <scope>NUCLEOTIDE SEQUENCE [LARGE SCALE GENOMIC DNA]</scope>
</reference>
<dbReference type="GO" id="GO:0005052">
    <property type="term" value="F:peroxisome matrix targeting signal-1 binding"/>
    <property type="evidence" value="ECO:0007669"/>
    <property type="project" value="TreeGrafter"/>
</dbReference>